<comment type="subcellular location">
    <subcellularLocation>
        <location evidence="1">Membrane</location>
        <topology evidence="1">Multi-pass membrane protein</topology>
    </subcellularLocation>
</comment>
<feature type="compositionally biased region" description="Low complexity" evidence="14">
    <location>
        <begin position="789"/>
        <end position="803"/>
    </location>
</feature>
<dbReference type="GO" id="GO:0005886">
    <property type="term" value="C:plasma membrane"/>
    <property type="evidence" value="ECO:0000318"/>
    <property type="project" value="GO_Central"/>
</dbReference>
<evidence type="ECO:0000256" key="6">
    <source>
        <dbReference type="ARBA" id="ARBA00022989"/>
    </source>
</evidence>
<dbReference type="InterPro" id="IPR033379">
    <property type="entry name" value="Acid_Pase_AS"/>
</dbReference>
<gene>
    <name evidence="17" type="primary">WBGene00101834</name>
</gene>
<dbReference type="GO" id="GO:0015280">
    <property type="term" value="F:ligand-gated sodium channel activity"/>
    <property type="evidence" value="ECO:0000318"/>
    <property type="project" value="GO_Central"/>
</dbReference>
<proteinExistence type="inferred from homology"/>
<dbReference type="InterPro" id="IPR029033">
    <property type="entry name" value="His_PPase_superfam"/>
</dbReference>
<keyword evidence="18" id="KW-1185">Reference proteome</keyword>
<sequence length="1160" mass="131066">MRLLVALLLVAVLSQALAEERLVLAQTMWRHGARTPRGCYPTDPYQESFWGVPWGELTTTGMRQHFEQGQRLRRRYIEETELIGRKYTRYQTTVRSADTPRCIESAQANLAAFYADSPTFPSDVNGWPSSWTPIAVHSRPYEEDRELEVAVSCPRADQLSKNRENLPAFQSFLASKQPLFDAINANSGDTFNVSSYTIAHWWGILRVEKGDFNLTMPEWITDEFYEGLRQAFEDSEDYIDGQAGFGLPDDTELLRLRGGFMLGELVKNMWNAVNNATATKYFAYSAHDTIQRALMLSLGVKEAIVGSGNPYYASVLAFELWESIGQYYVKILFSPNSETDLIDYSTFLPMKCSVGLCPLADFVMYAQRYIPQGVEVLSFKKLFKDYSQWCTVVCLNKIVTSVKWLAIIYTIVFFIMMVLFIFISINVILKYFKYPSSTELSIGVQTQKFPLFSFCNENPMKRSIVDSDAAYAEISNMLKQFEQFELKTITKDDYGFSTSTMRMQRFNRARTMLRLMMQKLSAADRYRAGYAFTDIVTECTFMGKTCSSVDFTPFLHPDYGVCYSFVADREVTRPGAEQGLRMLMTVNQDSPRFSLFDFLPTTDSATVRAIVHFPEDYPDFSKNGFKLGASSQAMIAFSRIMMGRNDKPYGNCTKPGEELENYYSNFTYTFNSCQHSCLQRLAWEHCKCVDPLYRKADQHTYCATPADMLCLLNLTSFAAAANSSNGRRVCDCLPPCSESTLQKIVTYGVYPSAKYKVAAGTQGQRDVLLDGQGGGRTGDGDEDSDDYDGTTTTTTTKPKTTTTSKLTTTTIRLTTATADSIECSTEWLTKTVNIVSVGQQAHQCRERYPEIYNSSKFTVIQGWPCTSQKECKTCVMFASEFEPDDSWPCWYDDYRFCDRYNNMGAVNMKCDQFFRMFDFIPIGVNTPNISHWEQGELPLSSGCQSSWQTCWENGVCKRIPSSSDLQDLVGNPLLDTSFLQRGDVDGYTTPCQLQKKALAAANTKFVSPGGPPGFRKRRAAVPETTTDAAKNATVDKPGYGSCEYANTNFKGAAECIRWYRRNGLMFELYYETLQYQSYAQGPTYTLVSMLSDIAGHAGLWLGLSVISVVEFFGLFFMVVLTCVRGRKMVSDEDAIGEEVANREKQARRKTTQSIDSIDDD</sequence>
<feature type="compositionally biased region" description="Polar residues" evidence="14">
    <location>
        <begin position="1151"/>
        <end position="1160"/>
    </location>
</feature>
<dbReference type="SUPFAM" id="SSF53254">
    <property type="entry name" value="Phosphoglycerate mutase-like"/>
    <property type="match status" value="1"/>
</dbReference>
<evidence type="ECO:0000256" key="5">
    <source>
        <dbReference type="ARBA" id="ARBA00022692"/>
    </source>
</evidence>
<dbReference type="InterPro" id="IPR000560">
    <property type="entry name" value="His_Pase_clade-2"/>
</dbReference>
<feature type="region of interest" description="Disordered" evidence="14">
    <location>
        <begin position="766"/>
        <end position="803"/>
    </location>
</feature>
<evidence type="ECO:0000256" key="11">
    <source>
        <dbReference type="ARBA" id="ARBA00023201"/>
    </source>
</evidence>
<keyword evidence="9 15" id="KW-0472">Membrane</keyword>
<evidence type="ECO:0000256" key="1">
    <source>
        <dbReference type="ARBA" id="ARBA00004141"/>
    </source>
</evidence>
<dbReference type="Pfam" id="PF00328">
    <property type="entry name" value="His_Phos_2"/>
    <property type="match status" value="1"/>
</dbReference>
<dbReference type="PRINTS" id="PR01078">
    <property type="entry name" value="AMINACHANNEL"/>
</dbReference>
<dbReference type="Gene3D" id="3.40.50.1240">
    <property type="entry name" value="Phosphoglycerate mutase-like"/>
    <property type="match status" value="1"/>
</dbReference>
<evidence type="ECO:0000256" key="10">
    <source>
        <dbReference type="ARBA" id="ARBA00023180"/>
    </source>
</evidence>
<accession>A0A8R1YBE9</accession>
<feature type="region of interest" description="Disordered" evidence="14">
    <location>
        <begin position="1141"/>
        <end position="1160"/>
    </location>
</feature>
<keyword evidence="7" id="KW-0915">Sodium</keyword>
<dbReference type="PANTHER" id="PTHR11690:SF269">
    <property type="entry name" value="DEGENERIN-LIKE PROTEIN ASIC-2"/>
    <property type="match status" value="1"/>
</dbReference>
<evidence type="ECO:0000256" key="9">
    <source>
        <dbReference type="ARBA" id="ARBA00023136"/>
    </source>
</evidence>
<feature type="signal peptide" evidence="16">
    <location>
        <begin position="1"/>
        <end position="18"/>
    </location>
</feature>
<evidence type="ECO:0000256" key="4">
    <source>
        <dbReference type="ARBA" id="ARBA00022461"/>
    </source>
</evidence>
<evidence type="ECO:0000313" key="17">
    <source>
        <dbReference type="EnsemblMetazoa" id="PPA12280.1"/>
    </source>
</evidence>
<keyword evidence="10" id="KW-0325">Glycoprotein</keyword>
<evidence type="ECO:0000313" key="18">
    <source>
        <dbReference type="Proteomes" id="UP000005239"/>
    </source>
</evidence>
<comment type="similarity">
    <text evidence="2 13">Belongs to the amiloride-sensitive sodium channel (TC 1.A.6) family.</text>
</comment>
<feature type="transmembrane region" description="Helical" evidence="15">
    <location>
        <begin position="404"/>
        <end position="429"/>
    </location>
</feature>
<dbReference type="Gene3D" id="1.10.287.770">
    <property type="entry name" value="YojJ-like"/>
    <property type="match status" value="1"/>
</dbReference>
<accession>A0A2A6CMD1</accession>
<keyword evidence="3 13" id="KW-0813">Transport</keyword>
<evidence type="ECO:0000256" key="8">
    <source>
        <dbReference type="ARBA" id="ARBA00023065"/>
    </source>
</evidence>
<dbReference type="GO" id="GO:0035725">
    <property type="term" value="P:sodium ion transmembrane transport"/>
    <property type="evidence" value="ECO:0000318"/>
    <property type="project" value="GO_Central"/>
</dbReference>
<dbReference type="InterPro" id="IPR001873">
    <property type="entry name" value="ENaC"/>
</dbReference>
<evidence type="ECO:0000256" key="7">
    <source>
        <dbReference type="ARBA" id="ARBA00023053"/>
    </source>
</evidence>
<keyword evidence="12 13" id="KW-0407">Ion channel</keyword>
<dbReference type="GO" id="GO:0016791">
    <property type="term" value="F:phosphatase activity"/>
    <property type="evidence" value="ECO:0007669"/>
    <property type="project" value="UniProtKB-ARBA"/>
</dbReference>
<feature type="chain" id="PRO_5043501093" evidence="16">
    <location>
        <begin position="19"/>
        <end position="1160"/>
    </location>
</feature>
<evidence type="ECO:0000256" key="2">
    <source>
        <dbReference type="ARBA" id="ARBA00007193"/>
    </source>
</evidence>
<keyword evidence="16" id="KW-0732">Signal</keyword>
<dbReference type="PROSITE" id="PS00616">
    <property type="entry name" value="HIS_ACID_PHOSPHAT_1"/>
    <property type="match status" value="1"/>
</dbReference>
<keyword evidence="11 13" id="KW-0739">Sodium transport</keyword>
<dbReference type="PANTHER" id="PTHR11690">
    <property type="entry name" value="AMILORIDE-SENSITIVE SODIUM CHANNEL-RELATED"/>
    <property type="match status" value="1"/>
</dbReference>
<dbReference type="CDD" id="cd07061">
    <property type="entry name" value="HP_HAP_like"/>
    <property type="match status" value="1"/>
</dbReference>
<evidence type="ECO:0000256" key="12">
    <source>
        <dbReference type="ARBA" id="ARBA00023303"/>
    </source>
</evidence>
<evidence type="ECO:0000256" key="14">
    <source>
        <dbReference type="SAM" id="MobiDB-lite"/>
    </source>
</evidence>
<organism evidence="17 18">
    <name type="scientific">Pristionchus pacificus</name>
    <name type="common">Parasitic nematode worm</name>
    <dbReference type="NCBI Taxonomy" id="54126"/>
    <lineage>
        <taxon>Eukaryota</taxon>
        <taxon>Metazoa</taxon>
        <taxon>Ecdysozoa</taxon>
        <taxon>Nematoda</taxon>
        <taxon>Chromadorea</taxon>
        <taxon>Rhabditida</taxon>
        <taxon>Rhabditina</taxon>
        <taxon>Diplogasteromorpha</taxon>
        <taxon>Diplogasteroidea</taxon>
        <taxon>Neodiplogasteridae</taxon>
        <taxon>Pristionchus</taxon>
    </lineage>
</organism>
<dbReference type="Gene3D" id="2.60.470.10">
    <property type="entry name" value="Acid-sensing ion channels like domains"/>
    <property type="match status" value="1"/>
</dbReference>
<feature type="transmembrane region" description="Helical" evidence="15">
    <location>
        <begin position="1099"/>
        <end position="1120"/>
    </location>
</feature>
<dbReference type="Proteomes" id="UP000005239">
    <property type="component" value="Unassembled WGS sequence"/>
</dbReference>
<evidence type="ECO:0000256" key="3">
    <source>
        <dbReference type="ARBA" id="ARBA00022448"/>
    </source>
</evidence>
<evidence type="ECO:0000256" key="13">
    <source>
        <dbReference type="RuleBase" id="RU000679"/>
    </source>
</evidence>
<dbReference type="AlphaFoldDB" id="A0A2A6CMD1"/>
<protein>
    <submittedName>
        <fullName evidence="17">Ion channel</fullName>
    </submittedName>
</protein>
<keyword evidence="4 13" id="KW-0894">Sodium channel</keyword>
<keyword evidence="5 13" id="KW-0812">Transmembrane</keyword>
<name>A0A2A6CMD1_PRIPA</name>
<dbReference type="Pfam" id="PF00858">
    <property type="entry name" value="ASC"/>
    <property type="match status" value="2"/>
</dbReference>
<keyword evidence="6 15" id="KW-1133">Transmembrane helix</keyword>
<keyword evidence="8 13" id="KW-0406">Ion transport</keyword>
<reference evidence="17" key="2">
    <citation type="submission" date="2022-06" db="UniProtKB">
        <authorList>
            <consortium name="EnsemblMetazoa"/>
        </authorList>
    </citation>
    <scope>IDENTIFICATION</scope>
    <source>
        <strain evidence="17">PS312</strain>
    </source>
</reference>
<evidence type="ECO:0000256" key="15">
    <source>
        <dbReference type="SAM" id="Phobius"/>
    </source>
</evidence>
<evidence type="ECO:0000256" key="16">
    <source>
        <dbReference type="SAM" id="SignalP"/>
    </source>
</evidence>
<reference evidence="18" key="1">
    <citation type="journal article" date="2008" name="Nat. Genet.">
        <title>The Pristionchus pacificus genome provides a unique perspective on nematode lifestyle and parasitism.</title>
        <authorList>
            <person name="Dieterich C."/>
            <person name="Clifton S.W."/>
            <person name="Schuster L.N."/>
            <person name="Chinwalla A."/>
            <person name="Delehaunty K."/>
            <person name="Dinkelacker I."/>
            <person name="Fulton L."/>
            <person name="Fulton R."/>
            <person name="Godfrey J."/>
            <person name="Minx P."/>
            <person name="Mitreva M."/>
            <person name="Roeseler W."/>
            <person name="Tian H."/>
            <person name="Witte H."/>
            <person name="Yang S.P."/>
            <person name="Wilson R.K."/>
            <person name="Sommer R.J."/>
        </authorList>
    </citation>
    <scope>NUCLEOTIDE SEQUENCE [LARGE SCALE GENOMIC DNA]</scope>
    <source>
        <strain evidence="18">PS312</strain>
    </source>
</reference>
<dbReference type="EnsemblMetazoa" id="PPA12280.1">
    <property type="protein sequence ID" value="PPA12280.1"/>
    <property type="gene ID" value="WBGene00101834"/>
</dbReference>